<dbReference type="RefSeq" id="WP_345380099.1">
    <property type="nucleotide sequence ID" value="NZ_BAABIC010000006.1"/>
</dbReference>
<organism evidence="3 4">
    <name type="scientific">Pseudonocardia yuanmonensis</name>
    <dbReference type="NCBI Taxonomy" id="1095914"/>
    <lineage>
        <taxon>Bacteria</taxon>
        <taxon>Bacillati</taxon>
        <taxon>Actinomycetota</taxon>
        <taxon>Actinomycetes</taxon>
        <taxon>Pseudonocardiales</taxon>
        <taxon>Pseudonocardiaceae</taxon>
        <taxon>Pseudonocardia</taxon>
    </lineage>
</organism>
<accession>A0ABP8WAK2</accession>
<dbReference type="EMBL" id="BAABIC010000006">
    <property type="protein sequence ID" value="GAA4685534.1"/>
    <property type="molecule type" value="Genomic_DNA"/>
</dbReference>
<evidence type="ECO:0000313" key="3">
    <source>
        <dbReference type="EMBL" id="GAA4685534.1"/>
    </source>
</evidence>
<feature type="compositionally biased region" description="Gly residues" evidence="1">
    <location>
        <begin position="99"/>
        <end position="128"/>
    </location>
</feature>
<protein>
    <recommendedName>
        <fullName evidence="5">Glycerophosphoryl diester phosphodiesterase membrane domain-containing protein</fullName>
    </recommendedName>
</protein>
<evidence type="ECO:0000256" key="1">
    <source>
        <dbReference type="SAM" id="MobiDB-lite"/>
    </source>
</evidence>
<feature type="transmembrane region" description="Helical" evidence="2">
    <location>
        <begin position="195"/>
        <end position="219"/>
    </location>
</feature>
<sequence>MSNPPGDDRHQHGEQGAPQPGSAPPQQGGQEPPATGQGSPPPGYGQGGYGQGYGQGGYGQGGAGQPGQAPPPGYGPGQYGQAPGQPPYGQGYPPPAGYGQPGQGQPGPGQYGQQGYGQQGYGQQGYGQQGYGQQGYGQGYGPEGYGQQPYGYGPGQPAQYPGGAPAPLADPLVAADFSDWWTKVLAVLKRSWQPLLLIQLATALPALILAAILGVVLAAGGGLVGLAVGGGIFLILVVAASLLAQGASVYVVTRQAAEQPVGAGEALSFAARRALPLLGWGILAGILVFIGFLLLIIPGIYLSVVFVAALTGVIMFERAGIGRTFELVNREFWGTFGRLITFAIAAGIYSGVITAIVSTFTQPDSVARSLIINILTLPVTLAAAGVAVVTYASLRNKENAQVGTPTLVQELQS</sequence>
<feature type="transmembrane region" description="Helical" evidence="2">
    <location>
        <begin position="274"/>
        <end position="294"/>
    </location>
</feature>
<feature type="compositionally biased region" description="Low complexity" evidence="1">
    <location>
        <begin position="79"/>
        <end position="91"/>
    </location>
</feature>
<comment type="caution">
    <text evidence="3">The sequence shown here is derived from an EMBL/GenBank/DDBJ whole genome shotgun (WGS) entry which is preliminary data.</text>
</comment>
<keyword evidence="2" id="KW-0472">Membrane</keyword>
<feature type="region of interest" description="Disordered" evidence="1">
    <location>
        <begin position="1"/>
        <end position="128"/>
    </location>
</feature>
<evidence type="ECO:0000313" key="4">
    <source>
        <dbReference type="Proteomes" id="UP001500325"/>
    </source>
</evidence>
<keyword evidence="2" id="KW-0812">Transmembrane</keyword>
<feature type="transmembrane region" description="Helical" evidence="2">
    <location>
        <begin position="300"/>
        <end position="316"/>
    </location>
</feature>
<feature type="transmembrane region" description="Helical" evidence="2">
    <location>
        <begin position="231"/>
        <end position="253"/>
    </location>
</feature>
<proteinExistence type="predicted"/>
<evidence type="ECO:0008006" key="5">
    <source>
        <dbReference type="Google" id="ProtNLM"/>
    </source>
</evidence>
<reference evidence="4" key="1">
    <citation type="journal article" date="2019" name="Int. J. Syst. Evol. Microbiol.">
        <title>The Global Catalogue of Microorganisms (GCM) 10K type strain sequencing project: providing services to taxonomists for standard genome sequencing and annotation.</title>
        <authorList>
            <consortium name="The Broad Institute Genomics Platform"/>
            <consortium name="The Broad Institute Genome Sequencing Center for Infectious Disease"/>
            <person name="Wu L."/>
            <person name="Ma J."/>
        </authorList>
    </citation>
    <scope>NUCLEOTIDE SEQUENCE [LARGE SCALE GENOMIC DNA]</scope>
    <source>
        <strain evidence="4">JCM 18055</strain>
    </source>
</reference>
<feature type="compositionally biased region" description="Gly residues" evidence="1">
    <location>
        <begin position="44"/>
        <end position="65"/>
    </location>
</feature>
<feature type="transmembrane region" description="Helical" evidence="2">
    <location>
        <begin position="336"/>
        <end position="358"/>
    </location>
</feature>
<keyword evidence="4" id="KW-1185">Reference proteome</keyword>
<evidence type="ECO:0000256" key="2">
    <source>
        <dbReference type="SAM" id="Phobius"/>
    </source>
</evidence>
<keyword evidence="2" id="KW-1133">Transmembrane helix</keyword>
<feature type="compositionally biased region" description="Basic and acidic residues" evidence="1">
    <location>
        <begin position="1"/>
        <end position="13"/>
    </location>
</feature>
<dbReference type="Proteomes" id="UP001500325">
    <property type="component" value="Unassembled WGS sequence"/>
</dbReference>
<feature type="transmembrane region" description="Helical" evidence="2">
    <location>
        <begin position="370"/>
        <end position="392"/>
    </location>
</feature>
<feature type="compositionally biased region" description="Low complexity" evidence="1">
    <location>
        <begin position="15"/>
        <end position="38"/>
    </location>
</feature>
<gene>
    <name evidence="3" type="ORF">GCM10023215_20910</name>
</gene>
<name>A0ABP8WAK2_9PSEU</name>